<accession>A0A0B5NN87</accession>
<reference evidence="2 4" key="2">
    <citation type="submission" date="2020-05" db="EMBL/GenBank/DDBJ databases">
        <title>FDA dAtabase for Regulatory Grade micrObial Sequences (FDA-ARGOS): Supporting development and validation of Infectious Disease Dx tests.</title>
        <authorList>
            <person name="Nelson B."/>
            <person name="Plummer A."/>
            <person name="Tallon L."/>
            <person name="Sadzewicz L."/>
            <person name="Zhao X."/>
            <person name="Vavikolanu K."/>
            <person name="Mehta A."/>
            <person name="Aluvathingal J."/>
            <person name="Nadendla S."/>
            <person name="Myers T."/>
            <person name="Yan Y."/>
            <person name="Sichtig H."/>
        </authorList>
    </citation>
    <scope>NUCLEOTIDE SEQUENCE [LARGE SCALE GENOMIC DNA]</scope>
    <source>
        <strain evidence="2 4">FDAARGOS_795</strain>
    </source>
</reference>
<evidence type="ECO:0000313" key="4">
    <source>
        <dbReference type="Proteomes" id="UP000501107"/>
    </source>
</evidence>
<protein>
    <submittedName>
        <fullName evidence="2">Uncharacterized protein</fullName>
    </submittedName>
</protein>
<dbReference type="AlphaFoldDB" id="A0A0B5NN87"/>
<sequence length="60" mass="6923">MLRESEEKIKSMITYLLGDTVSKNDTRHALEKLHKQGLITENELNEIKHLMNIRKGIASC</sequence>
<evidence type="ECO:0000313" key="1">
    <source>
        <dbReference type="EMBL" id="AJG79249.1"/>
    </source>
</evidence>
<reference evidence="1 3" key="1">
    <citation type="journal article" date="2015" name="Genome Announc.">
        <title>Complete genome sequences for 35 biothreat assay-relevant bacillus species.</title>
        <authorList>
            <person name="Johnson S.L."/>
            <person name="Daligault H.E."/>
            <person name="Davenport K.W."/>
            <person name="Jaissle J."/>
            <person name="Frey K.G."/>
            <person name="Ladner J.T."/>
            <person name="Broomall S.M."/>
            <person name="Bishop-Lilly K.A."/>
            <person name="Bruce D.C."/>
            <person name="Gibbons H.S."/>
            <person name="Coyne S.R."/>
            <person name="Lo C.C."/>
            <person name="Meincke L."/>
            <person name="Munk A.C."/>
            <person name="Koroleva G.I."/>
            <person name="Rosenzweig C.N."/>
            <person name="Palacios G.F."/>
            <person name="Redden C.L."/>
            <person name="Minogue T.D."/>
            <person name="Chain P.S."/>
        </authorList>
    </citation>
    <scope>NUCLEOTIDE SEQUENCE [LARGE SCALE GENOMIC DNA]</scope>
    <source>
        <strain evidence="1 3">HD1011</strain>
    </source>
</reference>
<dbReference type="EMBL" id="CP009335">
    <property type="protein sequence ID" value="AJG79249.1"/>
    <property type="molecule type" value="Genomic_DNA"/>
</dbReference>
<dbReference type="EMBL" id="CP053980">
    <property type="protein sequence ID" value="QKH26662.1"/>
    <property type="molecule type" value="Genomic_DNA"/>
</dbReference>
<dbReference type="RefSeq" id="WP_000943157.1">
    <property type="nucleotide sequence ID" value="NZ_CP009335.1"/>
</dbReference>
<dbReference type="KEGG" id="btw:BF38_3034"/>
<gene>
    <name evidence="1" type="ORF">BF38_3034</name>
    <name evidence="2" type="ORF">FOC89_22835</name>
</gene>
<proteinExistence type="predicted"/>
<evidence type="ECO:0000313" key="3">
    <source>
        <dbReference type="Proteomes" id="UP000031876"/>
    </source>
</evidence>
<dbReference type="Proteomes" id="UP000501107">
    <property type="component" value="Chromosome"/>
</dbReference>
<dbReference type="Proteomes" id="UP000031876">
    <property type="component" value="Chromosome"/>
</dbReference>
<evidence type="ECO:0000313" key="2">
    <source>
        <dbReference type="EMBL" id="QKH26662.1"/>
    </source>
</evidence>
<name>A0A0B5NN87_BACTU</name>
<organism evidence="2 4">
    <name type="scientific">Bacillus thuringiensis</name>
    <dbReference type="NCBI Taxonomy" id="1428"/>
    <lineage>
        <taxon>Bacteria</taxon>
        <taxon>Bacillati</taxon>
        <taxon>Bacillota</taxon>
        <taxon>Bacilli</taxon>
        <taxon>Bacillales</taxon>
        <taxon>Bacillaceae</taxon>
        <taxon>Bacillus</taxon>
        <taxon>Bacillus cereus group</taxon>
    </lineage>
</organism>